<keyword evidence="4" id="KW-1185">Reference proteome</keyword>
<evidence type="ECO:0000313" key="3">
    <source>
        <dbReference type="EMBL" id="KHK92694.1"/>
    </source>
</evidence>
<name>A0A0B1ZTB7_9SPHN</name>
<dbReference type="STRING" id="1348853.LK12_05740"/>
<comment type="caution">
    <text evidence="3">The sequence shown here is derived from an EMBL/GenBank/DDBJ whole genome shotgun (WGS) entry which is preliminary data.</text>
</comment>
<evidence type="ECO:0000256" key="1">
    <source>
        <dbReference type="SAM" id="Phobius"/>
    </source>
</evidence>
<evidence type="ECO:0000259" key="2">
    <source>
        <dbReference type="Pfam" id="PF07811"/>
    </source>
</evidence>
<dbReference type="EMBL" id="JTDI01000002">
    <property type="protein sequence ID" value="KHK92694.1"/>
    <property type="molecule type" value="Genomic_DNA"/>
</dbReference>
<accession>A0A0B1ZTB7</accession>
<proteinExistence type="predicted"/>
<keyword evidence="1" id="KW-1133">Transmembrane helix</keyword>
<feature type="transmembrane region" description="Helical" evidence="1">
    <location>
        <begin position="16"/>
        <end position="38"/>
    </location>
</feature>
<reference evidence="3 4" key="1">
    <citation type="submission" date="2014-10" db="EMBL/GenBank/DDBJ databases">
        <title>Genome sequence of Novosphingobium malaysiense MUSC 273(T).</title>
        <authorList>
            <person name="Lee L.-H."/>
        </authorList>
    </citation>
    <scope>NUCLEOTIDE SEQUENCE [LARGE SCALE GENOMIC DNA]</scope>
    <source>
        <strain evidence="3 4">MUSC 273</strain>
    </source>
</reference>
<dbReference type="AlphaFoldDB" id="A0A0B1ZTB7"/>
<keyword evidence="1" id="KW-0812">Transmembrane</keyword>
<sequence>MPAFHADRQGTASAEFVLMLPLLVVMLFAMFEGGYFLYCQHIVTKAVRDGARFAARANFSNYTNCGAGTVSATVVSHVQELTRTGTLSGGTARLPGWVNSDVTVTCAYNASFKDGIYKLETSGAPTVTVSASVKYKPLFGVLGGHSANLHLNASAHAAVMGI</sequence>
<keyword evidence="1" id="KW-0472">Membrane</keyword>
<organism evidence="3 4">
    <name type="scientific">Novosphingobium malaysiense</name>
    <dbReference type="NCBI Taxonomy" id="1348853"/>
    <lineage>
        <taxon>Bacteria</taxon>
        <taxon>Pseudomonadati</taxon>
        <taxon>Pseudomonadota</taxon>
        <taxon>Alphaproteobacteria</taxon>
        <taxon>Sphingomonadales</taxon>
        <taxon>Sphingomonadaceae</taxon>
        <taxon>Novosphingobium</taxon>
    </lineage>
</organism>
<feature type="domain" description="TadE-like" evidence="2">
    <location>
        <begin position="10"/>
        <end position="52"/>
    </location>
</feature>
<gene>
    <name evidence="3" type="ORF">LK12_05740</name>
</gene>
<dbReference type="Pfam" id="PF07811">
    <property type="entry name" value="TadE"/>
    <property type="match status" value="1"/>
</dbReference>
<evidence type="ECO:0000313" key="4">
    <source>
        <dbReference type="Proteomes" id="UP000031057"/>
    </source>
</evidence>
<dbReference type="Proteomes" id="UP000031057">
    <property type="component" value="Unassembled WGS sequence"/>
</dbReference>
<dbReference type="InterPro" id="IPR012495">
    <property type="entry name" value="TadE-like_dom"/>
</dbReference>
<protein>
    <recommendedName>
        <fullName evidence="2">TadE-like domain-containing protein</fullName>
    </recommendedName>
</protein>